<dbReference type="Gene3D" id="1.10.510.10">
    <property type="entry name" value="Transferase(Phosphotransferase) domain 1"/>
    <property type="match status" value="1"/>
</dbReference>
<dbReference type="InterPro" id="IPR051681">
    <property type="entry name" value="Ser/Thr_Kinases-Pseudokinases"/>
</dbReference>
<feature type="domain" description="Protein kinase" evidence="1">
    <location>
        <begin position="222"/>
        <end position="485"/>
    </location>
</feature>
<dbReference type="SUPFAM" id="SSF56112">
    <property type="entry name" value="Protein kinase-like (PK-like)"/>
    <property type="match status" value="1"/>
</dbReference>
<dbReference type="AlphaFoldDB" id="A0A067LY49"/>
<dbReference type="GO" id="GO:0007166">
    <property type="term" value="P:cell surface receptor signaling pathway"/>
    <property type="evidence" value="ECO:0007669"/>
    <property type="project" value="InterPro"/>
</dbReference>
<name>A0A067LY49_BOTB1</name>
<sequence>MSGTAIKTIDFSDLQRRYANIPGIAAAIAAVQSILGACNDIKYNKQKCVLLANRSARLLEAIRDNGQNIEQSRLGAAIDRTVDTLHGIQISLAQWKSMSRVESVRRLYEVSRNVEVDLQRLDECIALFTFSTQLALCEWAQEFQVAQRADSDMLQEVLDGQREMERRQVDMMEQLLQLQILFREQPLDTASRAQTQQRLLSAQRELGVNLPITLLDGECQKVGTRAVAGSGMYDIFEGLYLGEEKVALKNIRGVILSDDQKEKATRRFERQAEIWSKLKNKHVLPLYGMCKVDGAPYLVSPWLRNGNAPNYIRMNPTVDRVKLCLEIAYGLRYLHSLSEPIIHGGLQGSNVLIDKDGHAVLSDFGLSKVLESQFTQSNGPGSAYRWMPPEIQHGEFSMACDIYSWAMTSLQLLSGKLPFCKIKMPGLVLIRVISGDHPIRSEHEPPGIDDRIWALFLMCWKMDPQERPDIHQVIKVMEEVWHGSV</sequence>
<dbReference type="Gene3D" id="1.20.930.20">
    <property type="entry name" value="Adaptor protein Cbl, N-terminal domain"/>
    <property type="match status" value="1"/>
</dbReference>
<dbReference type="OrthoDB" id="4062651at2759"/>
<evidence type="ECO:0000313" key="2">
    <source>
        <dbReference type="EMBL" id="KDQ08169.1"/>
    </source>
</evidence>
<dbReference type="InterPro" id="IPR036537">
    <property type="entry name" value="Adaptor_Cbl_N_dom_sf"/>
</dbReference>
<dbReference type="InterPro" id="IPR011009">
    <property type="entry name" value="Kinase-like_dom_sf"/>
</dbReference>
<dbReference type="HOGENOM" id="CLU_000288_7_38_1"/>
<dbReference type="PANTHER" id="PTHR44329:SF214">
    <property type="entry name" value="PROTEIN KINASE DOMAIN-CONTAINING PROTEIN"/>
    <property type="match status" value="1"/>
</dbReference>
<dbReference type="GO" id="GO:0005524">
    <property type="term" value="F:ATP binding"/>
    <property type="evidence" value="ECO:0007669"/>
    <property type="project" value="InterPro"/>
</dbReference>
<dbReference type="Proteomes" id="UP000027195">
    <property type="component" value="Unassembled WGS sequence"/>
</dbReference>
<dbReference type="InterPro" id="IPR059179">
    <property type="entry name" value="MLKL-like_MCAfunc"/>
</dbReference>
<organism evidence="2 3">
    <name type="scientific">Botryobasidium botryosum (strain FD-172 SS1)</name>
    <dbReference type="NCBI Taxonomy" id="930990"/>
    <lineage>
        <taxon>Eukaryota</taxon>
        <taxon>Fungi</taxon>
        <taxon>Dikarya</taxon>
        <taxon>Basidiomycota</taxon>
        <taxon>Agaricomycotina</taxon>
        <taxon>Agaricomycetes</taxon>
        <taxon>Cantharellales</taxon>
        <taxon>Botryobasidiaceae</taxon>
        <taxon>Botryobasidium</taxon>
    </lineage>
</organism>
<dbReference type="CDD" id="cd21037">
    <property type="entry name" value="MLKL_NTD"/>
    <property type="match status" value="1"/>
</dbReference>
<protein>
    <recommendedName>
        <fullName evidence="1">Protein kinase domain-containing protein</fullName>
    </recommendedName>
</protein>
<evidence type="ECO:0000259" key="1">
    <source>
        <dbReference type="PROSITE" id="PS50011"/>
    </source>
</evidence>
<dbReference type="Pfam" id="PF07714">
    <property type="entry name" value="PK_Tyr_Ser-Thr"/>
    <property type="match status" value="1"/>
</dbReference>
<dbReference type="EMBL" id="KL198094">
    <property type="protein sequence ID" value="KDQ08169.1"/>
    <property type="molecule type" value="Genomic_DNA"/>
</dbReference>
<dbReference type="GO" id="GO:0004674">
    <property type="term" value="F:protein serine/threonine kinase activity"/>
    <property type="evidence" value="ECO:0007669"/>
    <property type="project" value="TreeGrafter"/>
</dbReference>
<dbReference type="PROSITE" id="PS50011">
    <property type="entry name" value="PROTEIN_KINASE_DOM"/>
    <property type="match status" value="1"/>
</dbReference>
<keyword evidence="3" id="KW-1185">Reference proteome</keyword>
<gene>
    <name evidence="2" type="ORF">BOTBODRAFT_38156</name>
</gene>
<dbReference type="InParanoid" id="A0A067LY49"/>
<dbReference type="InterPro" id="IPR000719">
    <property type="entry name" value="Prot_kinase_dom"/>
</dbReference>
<dbReference type="PANTHER" id="PTHR44329">
    <property type="entry name" value="SERINE/THREONINE-PROTEIN KINASE TNNI3K-RELATED"/>
    <property type="match status" value="1"/>
</dbReference>
<dbReference type="InterPro" id="IPR001245">
    <property type="entry name" value="Ser-Thr/Tyr_kinase_cat_dom"/>
</dbReference>
<dbReference type="STRING" id="930990.A0A067LY49"/>
<evidence type="ECO:0000313" key="3">
    <source>
        <dbReference type="Proteomes" id="UP000027195"/>
    </source>
</evidence>
<proteinExistence type="predicted"/>
<reference evidence="3" key="1">
    <citation type="journal article" date="2014" name="Proc. Natl. Acad. Sci. U.S.A.">
        <title>Extensive sampling of basidiomycete genomes demonstrates inadequacy of the white-rot/brown-rot paradigm for wood decay fungi.</title>
        <authorList>
            <person name="Riley R."/>
            <person name="Salamov A.A."/>
            <person name="Brown D.W."/>
            <person name="Nagy L.G."/>
            <person name="Floudas D."/>
            <person name="Held B.W."/>
            <person name="Levasseur A."/>
            <person name="Lombard V."/>
            <person name="Morin E."/>
            <person name="Otillar R."/>
            <person name="Lindquist E.A."/>
            <person name="Sun H."/>
            <person name="LaButti K.M."/>
            <person name="Schmutz J."/>
            <person name="Jabbour D."/>
            <person name="Luo H."/>
            <person name="Baker S.E."/>
            <person name="Pisabarro A.G."/>
            <person name="Walton J.D."/>
            <person name="Blanchette R.A."/>
            <person name="Henrissat B."/>
            <person name="Martin F."/>
            <person name="Cullen D."/>
            <person name="Hibbett D.S."/>
            <person name="Grigoriev I.V."/>
        </authorList>
    </citation>
    <scope>NUCLEOTIDE SEQUENCE [LARGE SCALE GENOMIC DNA]</scope>
    <source>
        <strain evidence="3">FD-172 SS1</strain>
    </source>
</reference>
<accession>A0A067LY49</accession>